<dbReference type="Pfam" id="PF01966">
    <property type="entry name" value="HD"/>
    <property type="match status" value="1"/>
</dbReference>
<dbReference type="Gene3D" id="1.10.472.50">
    <property type="entry name" value="HD-domain/PDEase-like"/>
    <property type="match status" value="1"/>
</dbReference>
<dbReference type="SUPFAM" id="SSF109604">
    <property type="entry name" value="HD-domain/PDEase-like"/>
    <property type="match status" value="1"/>
</dbReference>
<dbReference type="InterPro" id="IPR006674">
    <property type="entry name" value="HD_domain"/>
</dbReference>
<evidence type="ECO:0000259" key="1">
    <source>
        <dbReference type="Pfam" id="PF01966"/>
    </source>
</evidence>
<dbReference type="Gene3D" id="1.20.58.1910">
    <property type="match status" value="1"/>
</dbReference>
<dbReference type="AlphaFoldDB" id="A0A0R1H396"/>
<reference evidence="2 3" key="1">
    <citation type="journal article" date="2015" name="Genome Announc.">
        <title>Expanding the biotechnology potential of lactobacilli through comparative genomics of 213 strains and associated genera.</title>
        <authorList>
            <person name="Sun Z."/>
            <person name="Harris H.M."/>
            <person name="McCann A."/>
            <person name="Guo C."/>
            <person name="Argimon S."/>
            <person name="Zhang W."/>
            <person name="Yang X."/>
            <person name="Jeffery I.B."/>
            <person name="Cooney J.C."/>
            <person name="Kagawa T.F."/>
            <person name="Liu W."/>
            <person name="Song Y."/>
            <person name="Salvetti E."/>
            <person name="Wrobel A."/>
            <person name="Rasinkangas P."/>
            <person name="Parkhill J."/>
            <person name="Rea M.C."/>
            <person name="O'Sullivan O."/>
            <person name="Ritari J."/>
            <person name="Douillard F.P."/>
            <person name="Paul Ross R."/>
            <person name="Yang R."/>
            <person name="Briner A.E."/>
            <person name="Felis G.E."/>
            <person name="de Vos W.M."/>
            <person name="Barrangou R."/>
            <person name="Klaenhammer T.R."/>
            <person name="Caufield P.W."/>
            <person name="Cui Y."/>
            <person name="Zhang H."/>
            <person name="O'Toole P.W."/>
        </authorList>
    </citation>
    <scope>NUCLEOTIDE SEQUENCE [LARGE SCALE GENOMIC DNA]</scope>
    <source>
        <strain evidence="2 3">DSM 20003</strain>
    </source>
</reference>
<feature type="domain" description="HD" evidence="1">
    <location>
        <begin position="40"/>
        <end position="140"/>
    </location>
</feature>
<sequence length="227" mass="25639">MVFWKGRNSVNLSQQEQAWLTAATTYMQQTLGQDQTGHSIDHINRVVRLAGKIAQAEQQPLFMPLFAATLHDVIDPKLFDQPAQARQALTTFLNQIQVPVATQQALWAIIDHMSFRKNLEQPQQLTLAGQIVQDADRLDAIGAIGIGRTFYYGGHFGDPMYDPTLPPRQHLTAAEYAQGNSTVINHFYEKLLRLAQQMNTPTGQQLAAQRQAFMETFLTRFKAEWEG</sequence>
<dbReference type="GO" id="GO:0016787">
    <property type="term" value="F:hydrolase activity"/>
    <property type="evidence" value="ECO:0007669"/>
    <property type="project" value="UniProtKB-KW"/>
</dbReference>
<name>A0A0R1H396_9LACO</name>
<gene>
    <name evidence="2" type="ORF">FC07_GL000500</name>
</gene>
<proteinExistence type="predicted"/>
<dbReference type="PANTHER" id="PTHR33594:SF1">
    <property type="entry name" value="HD_PDEASE DOMAIN-CONTAINING PROTEIN"/>
    <property type="match status" value="1"/>
</dbReference>
<dbReference type="Proteomes" id="UP000051461">
    <property type="component" value="Unassembled WGS sequence"/>
</dbReference>
<dbReference type="STRING" id="1423726.FC07_GL000500"/>
<keyword evidence="2" id="KW-0378">Hydrolase</keyword>
<dbReference type="CDD" id="cd00077">
    <property type="entry name" value="HDc"/>
    <property type="match status" value="1"/>
</dbReference>
<dbReference type="PATRIC" id="fig|1423726.3.peg.516"/>
<dbReference type="InterPro" id="IPR003607">
    <property type="entry name" value="HD/PDEase_dom"/>
</dbReference>
<dbReference type="OrthoDB" id="9797344at2"/>
<evidence type="ECO:0000313" key="2">
    <source>
        <dbReference type="EMBL" id="KRK40489.1"/>
    </source>
</evidence>
<dbReference type="EMBL" id="AZDA01000013">
    <property type="protein sequence ID" value="KRK40489.1"/>
    <property type="molecule type" value="Genomic_DNA"/>
</dbReference>
<organism evidence="2 3">
    <name type="scientific">Loigolactobacillus bifermentans DSM 20003</name>
    <dbReference type="NCBI Taxonomy" id="1423726"/>
    <lineage>
        <taxon>Bacteria</taxon>
        <taxon>Bacillati</taxon>
        <taxon>Bacillota</taxon>
        <taxon>Bacilli</taxon>
        <taxon>Lactobacillales</taxon>
        <taxon>Lactobacillaceae</taxon>
        <taxon>Loigolactobacillus</taxon>
    </lineage>
</organism>
<keyword evidence="3" id="KW-1185">Reference proteome</keyword>
<protein>
    <submittedName>
        <fullName evidence="2">HD superfamily hydrolase</fullName>
    </submittedName>
</protein>
<evidence type="ECO:0000313" key="3">
    <source>
        <dbReference type="Proteomes" id="UP000051461"/>
    </source>
</evidence>
<accession>A0A0R1H396</accession>
<dbReference type="PANTHER" id="PTHR33594">
    <property type="entry name" value="SUPERFAMILY HYDROLASE, PUTATIVE (AFU_ORTHOLOGUE AFUA_1G03035)-RELATED"/>
    <property type="match status" value="1"/>
</dbReference>
<comment type="caution">
    <text evidence="2">The sequence shown here is derived from an EMBL/GenBank/DDBJ whole genome shotgun (WGS) entry which is preliminary data.</text>
</comment>